<dbReference type="GO" id="GO:0005829">
    <property type="term" value="C:cytosol"/>
    <property type="evidence" value="ECO:0007669"/>
    <property type="project" value="TreeGrafter"/>
</dbReference>
<keyword evidence="2" id="KW-0479">Metal-binding</keyword>
<keyword evidence="1 2" id="KW-0808">Transferase</keyword>
<evidence type="ECO:0000256" key="1">
    <source>
        <dbReference type="ARBA" id="ARBA00022679"/>
    </source>
</evidence>
<dbReference type="GO" id="GO:0000287">
    <property type="term" value="F:magnesium ion binding"/>
    <property type="evidence" value="ECO:0007669"/>
    <property type="project" value="UniProtKB-UniRule"/>
</dbReference>
<protein>
    <recommendedName>
        <fullName evidence="2">Isoprenyl transferase</fullName>
        <ecNumber evidence="2">2.5.1.-</ecNumber>
    </recommendedName>
</protein>
<keyword evidence="4" id="KW-1185">Reference proteome</keyword>
<proteinExistence type="inferred from homology"/>
<dbReference type="HAMAP" id="MF_01139">
    <property type="entry name" value="ISPT"/>
    <property type="match status" value="1"/>
</dbReference>
<feature type="binding site" evidence="2">
    <location>
        <position position="53"/>
    </location>
    <ligand>
        <name>substrate</name>
    </ligand>
</feature>
<feature type="binding site" evidence="2">
    <location>
        <position position="238"/>
    </location>
    <ligand>
        <name>Mg(2+)</name>
        <dbReference type="ChEBI" id="CHEBI:18420"/>
    </ligand>
</feature>
<feature type="binding site" evidence="2">
    <location>
        <position position="65"/>
    </location>
    <ligand>
        <name>substrate</name>
    </ligand>
</feature>
<reference evidence="3" key="2">
    <citation type="submission" date="2011-10" db="EMBL/GenBank/DDBJ databases">
        <title>The Genome Sequence of Granulicatella elegans ATCC 700633.</title>
        <authorList>
            <consortium name="The Broad Institute Genome Sequencing Platform"/>
            <consortium name="The Broad Institute Genome Sequencing Center for Infectious Disease"/>
            <person name="Earl A."/>
            <person name="Ward D."/>
            <person name="Feldgarden M."/>
            <person name="Gevers D."/>
            <person name="Sibley C.D."/>
            <person name="Field T.R."/>
            <person name="Grinwis M."/>
            <person name="Eshaghurshan C.S."/>
            <person name="Surette M.G."/>
            <person name="Young S.K."/>
            <person name="Zeng Q."/>
            <person name="Gargeya S."/>
            <person name="Fitzgerald M."/>
            <person name="Haas B."/>
            <person name="Abouelleil A."/>
            <person name="Alvarado L."/>
            <person name="Arachchi H.M."/>
            <person name="Berlin A."/>
            <person name="Brown A."/>
            <person name="Chapman S.B."/>
            <person name="Chen Z."/>
            <person name="Dunbar C."/>
            <person name="Freedman E."/>
            <person name="Gearin G."/>
            <person name="Goldberg J."/>
            <person name="Griggs A."/>
            <person name="Gujja S."/>
            <person name="Heiman D."/>
            <person name="Howarth C."/>
            <person name="Larson L."/>
            <person name="Lui A."/>
            <person name="MacDonald P.J.P."/>
            <person name="Montmayeur A."/>
            <person name="Murphy C."/>
            <person name="Neiman D."/>
            <person name="Pearson M."/>
            <person name="Priest M."/>
            <person name="Roberts A."/>
            <person name="Saif S."/>
            <person name="Shea T."/>
            <person name="Shenoy N."/>
            <person name="Sisk P."/>
            <person name="Stolte C."/>
            <person name="Sykes S."/>
            <person name="Wortman J."/>
            <person name="Nusbaum C."/>
            <person name="Birren B."/>
        </authorList>
    </citation>
    <scope>NUCLEOTIDE SEQUENCE [LARGE SCALE GENOMIC DNA]</scope>
    <source>
        <strain evidence="3">ATCC 700633</strain>
    </source>
</reference>
<dbReference type="eggNOG" id="COG0020">
    <property type="taxonomic scope" value="Bacteria"/>
</dbReference>
<evidence type="ECO:0000256" key="2">
    <source>
        <dbReference type="HAMAP-Rule" id="MF_01139"/>
    </source>
</evidence>
<dbReference type="PANTHER" id="PTHR10291:SF0">
    <property type="entry name" value="DEHYDRODOLICHYL DIPHOSPHATE SYNTHASE 2"/>
    <property type="match status" value="1"/>
</dbReference>
<name>D0BKL1_9LACT</name>
<feature type="binding site" evidence="2">
    <location>
        <position position="219"/>
    </location>
    <ligand>
        <name>substrate</name>
    </ligand>
</feature>
<dbReference type="FunFam" id="3.40.1180.10:FF:000001">
    <property type="entry name" value="(2E,6E)-farnesyl-diphosphate-specific ditrans,polycis-undecaprenyl-diphosphate synthase"/>
    <property type="match status" value="1"/>
</dbReference>
<dbReference type="EC" id="2.5.1.-" evidence="2"/>
<dbReference type="EMBL" id="ACRF02000013">
    <property type="protein sequence ID" value="EEW93614.2"/>
    <property type="molecule type" value="Genomic_DNA"/>
</dbReference>
<feature type="binding site" evidence="2">
    <location>
        <position position="97"/>
    </location>
    <ligand>
        <name>substrate</name>
    </ligand>
</feature>
<comment type="similarity">
    <text evidence="2">Belongs to the UPP synthase family.</text>
</comment>
<dbReference type="GO" id="GO:0016094">
    <property type="term" value="P:polyprenol biosynthetic process"/>
    <property type="evidence" value="ECO:0007669"/>
    <property type="project" value="TreeGrafter"/>
</dbReference>
<dbReference type="Proteomes" id="UP000002939">
    <property type="component" value="Unassembled WGS sequence"/>
</dbReference>
<comment type="subunit">
    <text evidence="2">Homodimer.</text>
</comment>
<dbReference type="AlphaFoldDB" id="D0BKL1"/>
<dbReference type="HOGENOM" id="CLU_038505_1_1_9"/>
<dbReference type="PANTHER" id="PTHR10291">
    <property type="entry name" value="DEHYDRODOLICHYL DIPHOSPHATE SYNTHASE FAMILY MEMBER"/>
    <property type="match status" value="1"/>
</dbReference>
<feature type="active site" evidence="2">
    <location>
        <position position="48"/>
    </location>
</feature>
<sequence length="272" mass="31580">MFYFSVTMKEYFISKGIEMMLFWKKKKETKTIELDKTNIPQHIAVIMDGNGRWAKSRNLPRIAGHKEGMSTVKRIAIAADELGVKAMTMYAFSTENWKRPTEEVSFLMKLPGDFFSSFMPELQERNMRIRLIGFTDQLPEATRRVVEKAVEDTKDNTGMTLCFALNYGSRAEILQAVKEIAVDVSNGKYDAESINEEVFANHLQTNFLGDLSEPDLMIRTSGEQRLSNFLLWQLAYSEYYFTDIFWPDFSKEDLEEAILTYQKRQRRYGGLI</sequence>
<dbReference type="InterPro" id="IPR001441">
    <property type="entry name" value="UPP_synth-like"/>
</dbReference>
<dbReference type="SUPFAM" id="SSF64005">
    <property type="entry name" value="Undecaprenyl diphosphate synthase"/>
    <property type="match status" value="1"/>
</dbReference>
<dbReference type="PROSITE" id="PS01066">
    <property type="entry name" value="UPP_SYNTHASE"/>
    <property type="match status" value="1"/>
</dbReference>
<reference evidence="3" key="1">
    <citation type="submission" date="2009-09" db="EMBL/GenBank/DDBJ databases">
        <authorList>
            <consortium name="The Broad Institute Genome Sequencing Platform"/>
            <person name="Ward D."/>
            <person name="Feldgarden M."/>
            <person name="Earl A."/>
            <person name="Young S.K."/>
            <person name="Zeng Q."/>
            <person name="Koehrsen M."/>
            <person name="Alvarado L."/>
            <person name="Berlin A."/>
            <person name="Bochicchio J."/>
            <person name="Borenstein D."/>
            <person name="Chapman S.B."/>
            <person name="Chen Z."/>
            <person name="Engels R."/>
            <person name="Freedman E."/>
            <person name="Gellesch M."/>
            <person name="Goldberg J."/>
            <person name="Griggs A."/>
            <person name="Gujja S."/>
            <person name="Heilman E."/>
            <person name="Heiman D."/>
            <person name="Hepburn T."/>
            <person name="Howarth C."/>
            <person name="Jen D."/>
            <person name="Larson L."/>
            <person name="Lewis B."/>
            <person name="Mehta T."/>
            <person name="Park D."/>
            <person name="Pearson M."/>
            <person name="Roberts A."/>
            <person name="Saif S."/>
            <person name="Shea T."/>
            <person name="Shenoy N."/>
            <person name="Sisk P."/>
            <person name="Stolte C."/>
            <person name="Sykes S."/>
            <person name="Thomson T."/>
            <person name="Walk T."/>
            <person name="White J."/>
            <person name="Yandava C."/>
            <person name="Sibley C.D."/>
            <person name="Field T.R."/>
            <person name="Grinwis M."/>
            <person name="Eshaghurshan C.S."/>
            <person name="Surette M.G."/>
            <person name="Haas B."/>
            <person name="Nusbaum C."/>
            <person name="Birren B."/>
        </authorList>
    </citation>
    <scope>NUCLEOTIDE SEQUENCE [LARGE SCALE GENOMIC DNA]</scope>
    <source>
        <strain evidence="3">ATCC 700633</strain>
    </source>
</reference>
<feature type="binding site" evidence="2">
    <location>
        <position position="99"/>
    </location>
    <ligand>
        <name>substrate</name>
    </ligand>
</feature>
<accession>D0BKL1</accession>
<comment type="caution">
    <text evidence="3">The sequence shown here is derived from an EMBL/GenBank/DDBJ whole genome shotgun (WGS) entry which is preliminary data.</text>
</comment>
<dbReference type="InterPro" id="IPR018520">
    <property type="entry name" value="UPP_synth-like_CS"/>
</dbReference>
<feature type="binding site" evidence="2">
    <location>
        <begin position="49"/>
        <end position="52"/>
    </location>
    <ligand>
        <name>substrate</name>
    </ligand>
</feature>
<comment type="function">
    <text evidence="2">Catalyzes the condensation of isopentenyl diphosphate (IPP) with allylic pyrophosphates generating different type of terpenoids.</text>
</comment>
<feature type="binding site" evidence="2">
    <location>
        <begin position="93"/>
        <end position="95"/>
    </location>
    <ligand>
        <name>substrate</name>
    </ligand>
</feature>
<dbReference type="NCBIfam" id="NF011405">
    <property type="entry name" value="PRK14830.1"/>
    <property type="match status" value="1"/>
</dbReference>
<dbReference type="Gene3D" id="3.40.1180.10">
    <property type="entry name" value="Decaprenyl diphosphate synthase-like"/>
    <property type="match status" value="1"/>
</dbReference>
<dbReference type="CDD" id="cd00475">
    <property type="entry name" value="Cis_IPPS"/>
    <property type="match status" value="1"/>
</dbReference>
<dbReference type="STRING" id="626369.HMPREF0446_00496"/>
<comment type="cofactor">
    <cofactor evidence="2">
        <name>Mg(2+)</name>
        <dbReference type="ChEBI" id="CHEBI:18420"/>
    </cofactor>
    <text evidence="2">Binds 2 magnesium ions per subunit.</text>
</comment>
<feature type="binding site" evidence="2">
    <location>
        <position position="61"/>
    </location>
    <ligand>
        <name>substrate</name>
    </ligand>
</feature>
<dbReference type="NCBIfam" id="TIGR00055">
    <property type="entry name" value="uppS"/>
    <property type="match status" value="1"/>
</dbReference>
<evidence type="ECO:0000313" key="3">
    <source>
        <dbReference type="EMBL" id="EEW93614.2"/>
    </source>
</evidence>
<dbReference type="Pfam" id="PF01255">
    <property type="entry name" value="Prenyltransf"/>
    <property type="match status" value="1"/>
</dbReference>
<dbReference type="InterPro" id="IPR036424">
    <property type="entry name" value="UPP_synth-like_sf"/>
</dbReference>
<gene>
    <name evidence="3" type="ORF">HMPREF0446_00496</name>
</gene>
<dbReference type="GO" id="GO:0030145">
    <property type="term" value="F:manganese ion binding"/>
    <property type="evidence" value="ECO:0007669"/>
    <property type="project" value="TreeGrafter"/>
</dbReference>
<feature type="binding site" evidence="2">
    <location>
        <begin position="225"/>
        <end position="227"/>
    </location>
    <ligand>
        <name>substrate</name>
    </ligand>
</feature>
<dbReference type="GO" id="GO:0008834">
    <property type="term" value="F:ditrans,polycis-undecaprenyl-diphosphate synthase [(2E,6E)-farnesyl-diphosphate specific] activity"/>
    <property type="evidence" value="ECO:0007669"/>
    <property type="project" value="TreeGrafter"/>
</dbReference>
<keyword evidence="2" id="KW-0460">Magnesium</keyword>
<evidence type="ECO:0000313" key="4">
    <source>
        <dbReference type="Proteomes" id="UP000002939"/>
    </source>
</evidence>
<feature type="binding site" evidence="2">
    <location>
        <position position="48"/>
    </location>
    <ligand>
        <name>Mg(2+)</name>
        <dbReference type="ChEBI" id="CHEBI:18420"/>
    </ligand>
</feature>
<organism evidence="3 4">
    <name type="scientific">Granulicatella elegans ATCC 700633</name>
    <dbReference type="NCBI Taxonomy" id="626369"/>
    <lineage>
        <taxon>Bacteria</taxon>
        <taxon>Bacillati</taxon>
        <taxon>Bacillota</taxon>
        <taxon>Bacilli</taxon>
        <taxon>Lactobacillales</taxon>
        <taxon>Carnobacteriaceae</taxon>
        <taxon>Granulicatella</taxon>
    </lineage>
</organism>
<feature type="active site" description="Proton acceptor" evidence="2">
    <location>
        <position position="96"/>
    </location>
</feature>